<dbReference type="InterPro" id="IPR006685">
    <property type="entry name" value="MscS_channel_2nd"/>
</dbReference>
<feature type="transmembrane region" description="Helical" evidence="7">
    <location>
        <begin position="49"/>
        <end position="73"/>
    </location>
</feature>
<dbReference type="Pfam" id="PF00924">
    <property type="entry name" value="MS_channel_2nd"/>
    <property type="match status" value="1"/>
</dbReference>
<dbReference type="SUPFAM" id="SSF50182">
    <property type="entry name" value="Sm-like ribonucleoproteins"/>
    <property type="match status" value="1"/>
</dbReference>
<evidence type="ECO:0000256" key="6">
    <source>
        <dbReference type="ARBA" id="ARBA00023136"/>
    </source>
</evidence>
<evidence type="ECO:0000256" key="2">
    <source>
        <dbReference type="ARBA" id="ARBA00008017"/>
    </source>
</evidence>
<feature type="transmembrane region" description="Helical" evidence="7">
    <location>
        <begin position="6"/>
        <end position="28"/>
    </location>
</feature>
<evidence type="ECO:0000256" key="5">
    <source>
        <dbReference type="ARBA" id="ARBA00022989"/>
    </source>
</evidence>
<evidence type="ECO:0000256" key="7">
    <source>
        <dbReference type="SAM" id="Phobius"/>
    </source>
</evidence>
<dbReference type="InterPro" id="IPR023408">
    <property type="entry name" value="MscS_beta-dom_sf"/>
</dbReference>
<comment type="caution">
    <text evidence="10">The sequence shown here is derived from an EMBL/GenBank/DDBJ whole genome shotgun (WGS) entry which is preliminary data.</text>
</comment>
<dbReference type="Proteomes" id="UP000320766">
    <property type="component" value="Unassembled WGS sequence"/>
</dbReference>
<feature type="domain" description="Mechanosensitive ion channel MscS C-terminal" evidence="9">
    <location>
        <begin position="177"/>
        <end position="257"/>
    </location>
</feature>
<evidence type="ECO:0000313" key="10">
    <source>
        <dbReference type="EMBL" id="RZN72000.1"/>
    </source>
</evidence>
<dbReference type="SUPFAM" id="SSF82689">
    <property type="entry name" value="Mechanosensitive channel protein MscS (YggB), C-terminal domain"/>
    <property type="match status" value="1"/>
</dbReference>
<dbReference type="GO" id="GO:0005886">
    <property type="term" value="C:plasma membrane"/>
    <property type="evidence" value="ECO:0007669"/>
    <property type="project" value="UniProtKB-SubCell"/>
</dbReference>
<dbReference type="PANTHER" id="PTHR30221:SF1">
    <property type="entry name" value="SMALL-CONDUCTANCE MECHANOSENSITIVE CHANNEL"/>
    <property type="match status" value="1"/>
</dbReference>
<dbReference type="Gene3D" id="3.30.70.100">
    <property type="match status" value="1"/>
</dbReference>
<evidence type="ECO:0000313" key="11">
    <source>
        <dbReference type="Proteomes" id="UP000320766"/>
    </source>
</evidence>
<dbReference type="InterPro" id="IPR011014">
    <property type="entry name" value="MscS_channel_TM-2"/>
</dbReference>
<dbReference type="Pfam" id="PF21082">
    <property type="entry name" value="MS_channel_3rd"/>
    <property type="match status" value="1"/>
</dbReference>
<proteinExistence type="inferred from homology"/>
<name>A0A520KZ66_9EURY</name>
<dbReference type="AlphaFoldDB" id="A0A520KZ66"/>
<dbReference type="Gene3D" id="2.30.30.60">
    <property type="match status" value="1"/>
</dbReference>
<evidence type="ECO:0000256" key="4">
    <source>
        <dbReference type="ARBA" id="ARBA00022692"/>
    </source>
</evidence>
<accession>A0A520KZ66</accession>
<keyword evidence="4 7" id="KW-0812">Transmembrane</keyword>
<dbReference type="Gene3D" id="1.10.287.1260">
    <property type="match status" value="1"/>
</dbReference>
<evidence type="ECO:0000259" key="9">
    <source>
        <dbReference type="Pfam" id="PF21082"/>
    </source>
</evidence>
<dbReference type="EMBL" id="RXIL01000032">
    <property type="protein sequence ID" value="RZN72000.1"/>
    <property type="molecule type" value="Genomic_DNA"/>
</dbReference>
<organism evidence="10 11">
    <name type="scientific">Candidatus Methanolliviera hydrocarbonicum</name>
    <dbReference type="NCBI Taxonomy" id="2491085"/>
    <lineage>
        <taxon>Archaea</taxon>
        <taxon>Methanobacteriati</taxon>
        <taxon>Methanobacteriota</taxon>
        <taxon>Candidatus Methanoliparia</taxon>
        <taxon>Candidatus Methanoliparales</taxon>
        <taxon>Candidatus Methanollivieraceae</taxon>
        <taxon>Candidatus Methanolliviera</taxon>
    </lineage>
</organism>
<dbReference type="InterPro" id="IPR049278">
    <property type="entry name" value="MS_channel_C"/>
</dbReference>
<sequence>MQTIEPYISLAINILIVIVATLIVAKIVDRLFLGYVRALSKRLKVEETTYVVVRRILVVLVYLVGVMLVVYMIPQLRGVTVSLLAAGGVLGIIIGFAAQSTMSNVISGVSIAISQPFRVGDRVTMEGDYGVVEDITLRHTVIKTWENKRLIIPNAKISDGTIINWTIGDLPVLWHVDFWIAYDAEIDLARSIILEEVKKHPNVMHDRSVNVSLTELGDFAVNMRPTFWVPDRGVAFGTGCDIRESVKKRFDKEGVEIPFPYRTIVFKKDLDEGKNL</sequence>
<dbReference type="InterPro" id="IPR010920">
    <property type="entry name" value="LSM_dom_sf"/>
</dbReference>
<keyword evidence="6 7" id="KW-0472">Membrane</keyword>
<dbReference type="PANTHER" id="PTHR30221">
    <property type="entry name" value="SMALL-CONDUCTANCE MECHANOSENSITIVE CHANNEL"/>
    <property type="match status" value="1"/>
</dbReference>
<evidence type="ECO:0000259" key="8">
    <source>
        <dbReference type="Pfam" id="PF00924"/>
    </source>
</evidence>
<dbReference type="SUPFAM" id="SSF82861">
    <property type="entry name" value="Mechanosensitive channel protein MscS (YggB), transmembrane region"/>
    <property type="match status" value="1"/>
</dbReference>
<feature type="transmembrane region" description="Helical" evidence="7">
    <location>
        <begin position="79"/>
        <end position="98"/>
    </location>
</feature>
<keyword evidence="5 7" id="KW-1133">Transmembrane helix</keyword>
<reference evidence="10 11" key="1">
    <citation type="journal article" date="2019" name="Nat. Microbiol.">
        <title>Wide diversity of methane and short-chain alkane metabolisms in uncultured archaea.</title>
        <authorList>
            <person name="Borrel G."/>
            <person name="Adam P.S."/>
            <person name="McKay L.J."/>
            <person name="Chen L.X."/>
            <person name="Sierra-Garcia I.N."/>
            <person name="Sieber C.M."/>
            <person name="Letourneur Q."/>
            <person name="Ghozlane A."/>
            <person name="Andersen G.L."/>
            <person name="Li W.J."/>
            <person name="Hallam S.J."/>
            <person name="Muyzer G."/>
            <person name="de Oliveira V.M."/>
            <person name="Inskeep W.P."/>
            <person name="Banfield J.F."/>
            <person name="Gribaldo S."/>
        </authorList>
    </citation>
    <scope>NUCLEOTIDE SEQUENCE [LARGE SCALE GENOMIC DNA]</scope>
    <source>
        <strain evidence="10">NM1b</strain>
    </source>
</reference>
<feature type="domain" description="Mechanosensitive ion channel MscS" evidence="8">
    <location>
        <begin position="101"/>
        <end position="166"/>
    </location>
</feature>
<comment type="subcellular location">
    <subcellularLocation>
        <location evidence="1">Cell membrane</location>
        <topology evidence="1">Multi-pass membrane protein</topology>
    </subcellularLocation>
</comment>
<evidence type="ECO:0000256" key="1">
    <source>
        <dbReference type="ARBA" id="ARBA00004651"/>
    </source>
</evidence>
<evidence type="ECO:0000256" key="3">
    <source>
        <dbReference type="ARBA" id="ARBA00022475"/>
    </source>
</evidence>
<keyword evidence="3" id="KW-1003">Cell membrane</keyword>
<gene>
    <name evidence="10" type="ORF">EF807_01770</name>
</gene>
<dbReference type="InterPro" id="IPR011066">
    <property type="entry name" value="MscS_channel_C_sf"/>
</dbReference>
<protein>
    <submittedName>
        <fullName evidence="10">Mechanosensitive ion channel family protein</fullName>
    </submittedName>
</protein>
<dbReference type="GO" id="GO:0008381">
    <property type="term" value="F:mechanosensitive monoatomic ion channel activity"/>
    <property type="evidence" value="ECO:0007669"/>
    <property type="project" value="InterPro"/>
</dbReference>
<comment type="similarity">
    <text evidence="2">Belongs to the MscS (TC 1.A.23) family.</text>
</comment>
<dbReference type="InterPro" id="IPR045275">
    <property type="entry name" value="MscS_archaea/bacteria_type"/>
</dbReference>